<evidence type="ECO:0000313" key="3">
    <source>
        <dbReference type="Proteomes" id="UP001597218"/>
    </source>
</evidence>
<organism evidence="2 3">
    <name type="scientific">Sporosarcina siberiensis</name>
    <dbReference type="NCBI Taxonomy" id="1365606"/>
    <lineage>
        <taxon>Bacteria</taxon>
        <taxon>Bacillati</taxon>
        <taxon>Bacillota</taxon>
        <taxon>Bacilli</taxon>
        <taxon>Bacillales</taxon>
        <taxon>Caryophanaceae</taxon>
        <taxon>Sporosarcina</taxon>
    </lineage>
</organism>
<dbReference type="Proteomes" id="UP001597218">
    <property type="component" value="Unassembled WGS sequence"/>
</dbReference>
<dbReference type="EMBL" id="JBHUGI010000035">
    <property type="protein sequence ID" value="MFD1929496.1"/>
    <property type="molecule type" value="Genomic_DNA"/>
</dbReference>
<evidence type="ECO:0000256" key="1">
    <source>
        <dbReference type="SAM" id="SignalP"/>
    </source>
</evidence>
<proteinExistence type="predicted"/>
<keyword evidence="1" id="KW-0732">Signal</keyword>
<reference evidence="3" key="1">
    <citation type="journal article" date="2019" name="Int. J. Syst. Evol. Microbiol.">
        <title>The Global Catalogue of Microorganisms (GCM) 10K type strain sequencing project: providing services to taxonomists for standard genome sequencing and annotation.</title>
        <authorList>
            <consortium name="The Broad Institute Genomics Platform"/>
            <consortium name="The Broad Institute Genome Sequencing Center for Infectious Disease"/>
            <person name="Wu L."/>
            <person name="Ma J."/>
        </authorList>
    </citation>
    <scope>NUCLEOTIDE SEQUENCE [LARGE SCALE GENOMIC DNA]</scope>
    <source>
        <strain evidence="3">CGMCC 4.7177</strain>
    </source>
</reference>
<sequence length="360" mass="42269">MKGKKSFIATAAFMLWFGLLMPFSTSASLEITDSDDQVGQLIKGTIVENWGSELIVLGEDGERYHVGLHTFTDEQLQSMNLLVGASLEINGKVLENVSDFYTFQVYVKWLPAGVTEHELVEIENLYNQAQAFDKQELWEESSEIWGQIDKITQPYYLVNWEPESFEEYIRYFEYPFTSEDRVLLEKLYSEWIALVKSGEDEASYTKMEQFDKIVNSYYVEPTFEEYISGSELVISEVDFPIIKQLYEDAIQTNYDEDFEQAMEKWEAFDLAMRPYYLIAYPMPTFEEQISYYDYEISDKDYVKLEGIYAQIIEQEESTQYESLDDLWMEFYSILDSYYTVDISIPFRADQIVINNESFTA</sequence>
<gene>
    <name evidence="2" type="ORF">ACFSFY_15750</name>
</gene>
<keyword evidence="3" id="KW-1185">Reference proteome</keyword>
<dbReference type="RefSeq" id="WP_381539690.1">
    <property type="nucleotide sequence ID" value="NZ_JBHUGI010000035.1"/>
</dbReference>
<protein>
    <submittedName>
        <fullName evidence="2">Uncharacterized protein</fullName>
    </submittedName>
</protein>
<accession>A0ABW4SK36</accession>
<name>A0ABW4SK36_9BACL</name>
<comment type="caution">
    <text evidence="2">The sequence shown here is derived from an EMBL/GenBank/DDBJ whole genome shotgun (WGS) entry which is preliminary data.</text>
</comment>
<feature type="chain" id="PRO_5046833555" evidence="1">
    <location>
        <begin position="28"/>
        <end position="360"/>
    </location>
</feature>
<evidence type="ECO:0000313" key="2">
    <source>
        <dbReference type="EMBL" id="MFD1929496.1"/>
    </source>
</evidence>
<feature type="signal peptide" evidence="1">
    <location>
        <begin position="1"/>
        <end position="27"/>
    </location>
</feature>